<dbReference type="SMART" id="SM00028">
    <property type="entry name" value="TPR"/>
    <property type="match status" value="6"/>
</dbReference>
<dbReference type="PROSITE" id="PS50005">
    <property type="entry name" value="TPR"/>
    <property type="match status" value="1"/>
</dbReference>
<dbReference type="PANTHER" id="PTHR10098:SF112">
    <property type="entry name" value="SLR0380 PROTEIN"/>
    <property type="match status" value="1"/>
</dbReference>
<evidence type="ECO:0000256" key="2">
    <source>
        <dbReference type="SAM" id="Coils"/>
    </source>
</evidence>
<name>A0A5B2TTH9_9FLAO</name>
<dbReference type="Pfam" id="PF13424">
    <property type="entry name" value="TPR_12"/>
    <property type="match status" value="1"/>
</dbReference>
<dbReference type="Proteomes" id="UP000323188">
    <property type="component" value="Unassembled WGS sequence"/>
</dbReference>
<reference evidence="4 5" key="1">
    <citation type="submission" date="2019-09" db="EMBL/GenBank/DDBJ databases">
        <authorList>
            <person name="Khan S.A."/>
            <person name="Jeon C.O."/>
            <person name="Chun B.H."/>
            <person name="Jeong S.E."/>
        </authorList>
    </citation>
    <scope>NUCLEOTIDE SEQUENCE [LARGE SCALE GENOMIC DNA]</scope>
    <source>
        <strain evidence="4 5">KCTC 42508</strain>
    </source>
</reference>
<dbReference type="SUPFAM" id="SSF46894">
    <property type="entry name" value="C-terminal effector domain of the bipartite response regulators"/>
    <property type="match status" value="1"/>
</dbReference>
<feature type="repeat" description="TPR" evidence="1">
    <location>
        <begin position="244"/>
        <end position="277"/>
    </location>
</feature>
<organism evidence="4 5">
    <name type="scientific">Maribacter flavus</name>
    <dbReference type="NCBI Taxonomy" id="1658664"/>
    <lineage>
        <taxon>Bacteria</taxon>
        <taxon>Pseudomonadati</taxon>
        <taxon>Bacteroidota</taxon>
        <taxon>Flavobacteriia</taxon>
        <taxon>Flavobacteriales</taxon>
        <taxon>Flavobacteriaceae</taxon>
        <taxon>Maribacter</taxon>
    </lineage>
</organism>
<feature type="transmembrane region" description="Helical" evidence="3">
    <location>
        <begin position="445"/>
        <end position="464"/>
    </location>
</feature>
<dbReference type="AlphaFoldDB" id="A0A5B2TTH9"/>
<dbReference type="InterPro" id="IPR019734">
    <property type="entry name" value="TPR_rpt"/>
</dbReference>
<dbReference type="EMBL" id="VUOE01000002">
    <property type="protein sequence ID" value="KAA2217005.1"/>
    <property type="molecule type" value="Genomic_DNA"/>
</dbReference>
<dbReference type="InterPro" id="IPR011990">
    <property type="entry name" value="TPR-like_helical_dom_sf"/>
</dbReference>
<dbReference type="GO" id="GO:0003677">
    <property type="term" value="F:DNA binding"/>
    <property type="evidence" value="ECO:0007669"/>
    <property type="project" value="InterPro"/>
</dbReference>
<keyword evidence="1" id="KW-0802">TPR repeat</keyword>
<dbReference type="PANTHER" id="PTHR10098">
    <property type="entry name" value="RAPSYN-RELATED"/>
    <property type="match status" value="1"/>
</dbReference>
<keyword evidence="3" id="KW-0812">Transmembrane</keyword>
<evidence type="ECO:0000313" key="4">
    <source>
        <dbReference type="EMBL" id="KAA2217005.1"/>
    </source>
</evidence>
<evidence type="ECO:0000256" key="1">
    <source>
        <dbReference type="PROSITE-ProRule" id="PRU00339"/>
    </source>
</evidence>
<dbReference type="Gene3D" id="1.25.40.10">
    <property type="entry name" value="Tetratricopeptide repeat domain"/>
    <property type="match status" value="3"/>
</dbReference>
<proteinExistence type="predicted"/>
<dbReference type="InterPro" id="IPR016032">
    <property type="entry name" value="Sig_transdc_resp-reg_C-effctor"/>
</dbReference>
<protein>
    <submittedName>
        <fullName evidence="4">Tetratricopeptide repeat protein</fullName>
    </submittedName>
</protein>
<keyword evidence="2" id="KW-0175">Coiled coil</keyword>
<dbReference type="GO" id="GO:0006355">
    <property type="term" value="P:regulation of DNA-templated transcription"/>
    <property type="evidence" value="ECO:0007669"/>
    <property type="project" value="InterPro"/>
</dbReference>
<gene>
    <name evidence="4" type="ORF">F0361_13545</name>
</gene>
<accession>A0A5B2TTH9</accession>
<feature type="coiled-coil region" evidence="2">
    <location>
        <begin position="399"/>
        <end position="435"/>
    </location>
</feature>
<keyword evidence="3" id="KW-0472">Membrane</keyword>
<sequence length="627" mass="72329">MNCIKNLAFFLISINSLLFSQEPLVKSDSLGELLKLSKSYRDSVDILAQMVEHHMYNDSRESIALANLILSISKNNNYGNGLSDGHFLKANAYGALQIMDSAMLNYQEAIRFSKLFGSNRNLASAMANISVIEGQNGNYVKAIKLMDTVAKMNLVEKDYLNYGVTLNNRAYHFYEQGDYVNAMKGFKAALNILDTIPRDIFRQGDVYRNIAKLNYQEKDFEDALSYLNKANDIYEKVDDYLFQSYVWSDIGNVYLELKRYDNAIESYKKGLTICEDYGFKESRSLSLGNLAIALREQGKLEEALNSFHESTKNTEHDESMANRIVHEYHVGYTHALLKNKDSALFHLNRAISWSDSLGQANELKNALEFRSKSYALWGMETNALEDLLKMNFIKDSIFNTKKSKQIEQLQTLYETEKKEAEIALQKEEINTLNEKAKVDTLTKGLYAGGMFTFVTVSGLLFFGFRQRIKKNRIAREKQEAIFQQEIEHKQKELASQTLHLVQKNTFIQELMENLEKIKNSPEKFKMEFRRIVMLLKKENASDKDWEVFKSYFADVHNDFDQKLKTIYTDISEKEIRLAAFLRMNLTTKEIAATLNVLPDSILKSKYRLKKKLGLDKDTDLNQFLNTL</sequence>
<comment type="caution">
    <text evidence="4">The sequence shown here is derived from an EMBL/GenBank/DDBJ whole genome shotgun (WGS) entry which is preliminary data.</text>
</comment>
<evidence type="ECO:0000256" key="3">
    <source>
        <dbReference type="SAM" id="Phobius"/>
    </source>
</evidence>
<dbReference type="SUPFAM" id="SSF48452">
    <property type="entry name" value="TPR-like"/>
    <property type="match status" value="2"/>
</dbReference>
<keyword evidence="3" id="KW-1133">Transmembrane helix</keyword>
<evidence type="ECO:0000313" key="5">
    <source>
        <dbReference type="Proteomes" id="UP000323188"/>
    </source>
</evidence>